<sequence>MDELIVLTPDNVKQVEFHNLKSPERDQLIRNLMEKVPESVQNSSRLLEKHPEQETRATLTKRLTFAIRKLSEDSVDKELLDLGKVSAHIDLEKLCWPIRKKERFKDAGIVRENGKDFYAQIILDALQTEIDGHAEYTKEYDCCEHVQFLQSNEFTTDRDEESLVCSSVVSIK</sequence>
<dbReference type="GeneID" id="114574284"/>
<evidence type="ECO:0000313" key="1">
    <source>
        <dbReference type="EnsemblMetazoa" id="XP_028513177.1"/>
    </source>
</evidence>
<proteinExistence type="predicted"/>
<name>A0A913YF73_EXADI</name>
<organism evidence="1 2">
    <name type="scientific">Exaiptasia diaphana</name>
    <name type="common">Tropical sea anemone</name>
    <name type="synonym">Aiptasia pulchella</name>
    <dbReference type="NCBI Taxonomy" id="2652724"/>
    <lineage>
        <taxon>Eukaryota</taxon>
        <taxon>Metazoa</taxon>
        <taxon>Cnidaria</taxon>
        <taxon>Anthozoa</taxon>
        <taxon>Hexacorallia</taxon>
        <taxon>Actiniaria</taxon>
        <taxon>Aiptasiidae</taxon>
        <taxon>Exaiptasia</taxon>
    </lineage>
</organism>
<dbReference type="KEGG" id="epa:114574284"/>
<dbReference type="EnsemblMetazoa" id="XM_028657376.1">
    <property type="protein sequence ID" value="XP_028513177.1"/>
    <property type="gene ID" value="LOC114574284"/>
</dbReference>
<protein>
    <submittedName>
        <fullName evidence="1">Uncharacterized protein</fullName>
    </submittedName>
</protein>
<evidence type="ECO:0000313" key="2">
    <source>
        <dbReference type="Proteomes" id="UP000887567"/>
    </source>
</evidence>
<dbReference type="Proteomes" id="UP000887567">
    <property type="component" value="Unplaced"/>
</dbReference>
<dbReference type="RefSeq" id="XP_028513177.1">
    <property type="nucleotide sequence ID" value="XM_028657376.1"/>
</dbReference>
<accession>A0A913YF73</accession>
<reference evidence="1" key="1">
    <citation type="submission" date="2022-11" db="UniProtKB">
        <authorList>
            <consortium name="EnsemblMetazoa"/>
        </authorList>
    </citation>
    <scope>IDENTIFICATION</scope>
</reference>
<dbReference type="AlphaFoldDB" id="A0A913YF73"/>
<keyword evidence="2" id="KW-1185">Reference proteome</keyword>